<dbReference type="EMBL" id="JAMSHJ010000007">
    <property type="protein sequence ID" value="KAI5382609.1"/>
    <property type="molecule type" value="Genomic_DNA"/>
</dbReference>
<evidence type="ECO:0000256" key="2">
    <source>
        <dbReference type="SAM" id="Coils"/>
    </source>
</evidence>
<keyword evidence="2" id="KW-0175">Coiled coil</keyword>
<feature type="domain" description="DUF7745" evidence="3">
    <location>
        <begin position="1"/>
        <end position="62"/>
    </location>
</feature>
<reference evidence="4 5" key="1">
    <citation type="journal article" date="2022" name="Nat. Genet.">
        <title>Improved pea reference genome and pan-genome highlight genomic features and evolutionary characteristics.</title>
        <authorList>
            <person name="Yang T."/>
            <person name="Liu R."/>
            <person name="Luo Y."/>
            <person name="Hu S."/>
            <person name="Wang D."/>
            <person name="Wang C."/>
            <person name="Pandey M.K."/>
            <person name="Ge S."/>
            <person name="Xu Q."/>
            <person name="Li N."/>
            <person name="Li G."/>
            <person name="Huang Y."/>
            <person name="Saxena R.K."/>
            <person name="Ji Y."/>
            <person name="Li M."/>
            <person name="Yan X."/>
            <person name="He Y."/>
            <person name="Liu Y."/>
            <person name="Wang X."/>
            <person name="Xiang C."/>
            <person name="Varshney R.K."/>
            <person name="Ding H."/>
            <person name="Gao S."/>
            <person name="Zong X."/>
        </authorList>
    </citation>
    <scope>NUCLEOTIDE SEQUENCE [LARGE SCALE GENOMIC DNA]</scope>
    <source>
        <strain evidence="4 5">cv. Zhongwan 6</strain>
    </source>
</reference>
<dbReference type="InterPro" id="IPR036770">
    <property type="entry name" value="Ankyrin_rpt-contain_sf"/>
</dbReference>
<dbReference type="GO" id="GO:0005886">
    <property type="term" value="C:plasma membrane"/>
    <property type="evidence" value="ECO:0007669"/>
    <property type="project" value="UniProtKB-SubCell"/>
</dbReference>
<dbReference type="InterPro" id="IPR002110">
    <property type="entry name" value="Ankyrin_rpt"/>
</dbReference>
<comment type="caution">
    <text evidence="4">The sequence shown here is derived from an EMBL/GenBank/DDBJ whole genome shotgun (WGS) entry which is preliminary data.</text>
</comment>
<evidence type="ECO:0000313" key="4">
    <source>
        <dbReference type="EMBL" id="KAI5382609.1"/>
    </source>
</evidence>
<dbReference type="AlphaFoldDB" id="A0A9D4VGR0"/>
<dbReference type="PANTHER" id="PTHR46224:SF6">
    <property type="entry name" value="ANKYRIN REPEAT FAMILY PROTEIN"/>
    <property type="match status" value="1"/>
</dbReference>
<organism evidence="4 5">
    <name type="scientific">Pisum sativum</name>
    <name type="common">Garden pea</name>
    <name type="synonym">Lathyrus oleraceus</name>
    <dbReference type="NCBI Taxonomy" id="3888"/>
    <lineage>
        <taxon>Eukaryota</taxon>
        <taxon>Viridiplantae</taxon>
        <taxon>Streptophyta</taxon>
        <taxon>Embryophyta</taxon>
        <taxon>Tracheophyta</taxon>
        <taxon>Spermatophyta</taxon>
        <taxon>Magnoliopsida</taxon>
        <taxon>eudicotyledons</taxon>
        <taxon>Gunneridae</taxon>
        <taxon>Pentapetalae</taxon>
        <taxon>rosids</taxon>
        <taxon>fabids</taxon>
        <taxon>Fabales</taxon>
        <taxon>Fabaceae</taxon>
        <taxon>Papilionoideae</taxon>
        <taxon>50 kb inversion clade</taxon>
        <taxon>NPAAA clade</taxon>
        <taxon>Hologalegina</taxon>
        <taxon>IRL clade</taxon>
        <taxon>Fabeae</taxon>
        <taxon>Lathyrus</taxon>
    </lineage>
</organism>
<dbReference type="Pfam" id="PF12796">
    <property type="entry name" value="Ank_2"/>
    <property type="match status" value="1"/>
</dbReference>
<protein>
    <recommendedName>
        <fullName evidence="3">DUF7745 domain-containing protein</fullName>
    </recommendedName>
</protein>
<accession>A0A9D4VGR0</accession>
<gene>
    <name evidence="4" type="ORF">KIW84_070157</name>
</gene>
<dbReference type="InterPro" id="IPR051616">
    <property type="entry name" value="Cul2-RING_E3_ligase_SR"/>
</dbReference>
<evidence type="ECO:0000259" key="3">
    <source>
        <dbReference type="Pfam" id="PF24924"/>
    </source>
</evidence>
<dbReference type="InterPro" id="IPR056647">
    <property type="entry name" value="DUF7745"/>
</dbReference>
<keyword evidence="5" id="KW-1185">Reference proteome</keyword>
<dbReference type="Gramene" id="Psat07G0015700-T1">
    <property type="protein sequence ID" value="KAI5382609.1"/>
    <property type="gene ID" value="KIW84_070157"/>
</dbReference>
<dbReference type="Pfam" id="PF24924">
    <property type="entry name" value="DUF7745"/>
    <property type="match status" value="1"/>
</dbReference>
<dbReference type="PANTHER" id="PTHR46224">
    <property type="entry name" value="ANKYRIN REPEAT FAMILY PROTEIN"/>
    <property type="match status" value="1"/>
</dbReference>
<dbReference type="SUPFAM" id="SSF48403">
    <property type="entry name" value="Ankyrin repeat"/>
    <property type="match status" value="1"/>
</dbReference>
<dbReference type="Gene3D" id="1.25.40.20">
    <property type="entry name" value="Ankyrin repeat-containing domain"/>
    <property type="match status" value="1"/>
</dbReference>
<comment type="subcellular location">
    <subcellularLocation>
        <location evidence="1">Cell membrane</location>
        <topology evidence="1">Peripheral membrane protein</topology>
        <orientation evidence="1">Cytoplasmic side</orientation>
    </subcellularLocation>
</comment>
<feature type="coiled-coil region" evidence="2">
    <location>
        <begin position="191"/>
        <end position="239"/>
    </location>
</feature>
<name>A0A9D4VGR0_PEA</name>
<dbReference type="Proteomes" id="UP001058974">
    <property type="component" value="Chromosome 7"/>
</dbReference>
<evidence type="ECO:0000256" key="1">
    <source>
        <dbReference type="ARBA" id="ARBA00004413"/>
    </source>
</evidence>
<feature type="coiled-coil region" evidence="2">
    <location>
        <begin position="89"/>
        <end position="151"/>
    </location>
</feature>
<sequence>MDGPPDAKDLQPFVLSNIQASNPDVRAVRKAWLKVVRMGKEFGKRNILAKEPYTQWVKERVEEIQLPYILKAPALPKTPEPEPILLEDMEKLVTKVKELEVENADLRIQMNRVILENQNLKEERKGKAQELEDSNKRARLLEDQKDDLDHILLGSTSVIRTRKEELKKAEYRICELGRLLDKSLMDKKEIKLDFEAQIRDLREALKKCEEKLSREILQKEEAERNCHHLRYQLEEATRRFAVLESQEDFATLVTSAEIQPGMTYVLQVSTTDEVNTTNFSIKTDNATTRHNVDNHENWKRVLETALPITNLFSAKDWYNSMKTVEAIKDANKRGALHFAAFEGQTEICKYLLEDLKLEIDSRDDDGETALIHAARQGHITTLPAIFSSP</sequence>
<evidence type="ECO:0000313" key="5">
    <source>
        <dbReference type="Proteomes" id="UP001058974"/>
    </source>
</evidence>
<proteinExistence type="predicted"/>